<gene>
    <name evidence="2" type="ORF">M407DRAFT_9495</name>
</gene>
<evidence type="ECO:0000313" key="2">
    <source>
        <dbReference type="EMBL" id="KIO23239.1"/>
    </source>
</evidence>
<dbReference type="EMBL" id="KN823089">
    <property type="protein sequence ID" value="KIO23239.1"/>
    <property type="molecule type" value="Genomic_DNA"/>
</dbReference>
<evidence type="ECO:0000313" key="3">
    <source>
        <dbReference type="Proteomes" id="UP000054248"/>
    </source>
</evidence>
<reference evidence="3" key="2">
    <citation type="submission" date="2015-01" db="EMBL/GenBank/DDBJ databases">
        <title>Evolutionary Origins and Diversification of the Mycorrhizal Mutualists.</title>
        <authorList>
            <consortium name="DOE Joint Genome Institute"/>
            <consortium name="Mycorrhizal Genomics Consortium"/>
            <person name="Kohler A."/>
            <person name="Kuo A."/>
            <person name="Nagy L.G."/>
            <person name="Floudas D."/>
            <person name="Copeland A."/>
            <person name="Barry K.W."/>
            <person name="Cichocki N."/>
            <person name="Veneault-Fourrey C."/>
            <person name="LaButti K."/>
            <person name="Lindquist E.A."/>
            <person name="Lipzen A."/>
            <person name="Lundell T."/>
            <person name="Morin E."/>
            <person name="Murat C."/>
            <person name="Riley R."/>
            <person name="Ohm R."/>
            <person name="Sun H."/>
            <person name="Tunlid A."/>
            <person name="Henrissat B."/>
            <person name="Grigoriev I.V."/>
            <person name="Hibbett D.S."/>
            <person name="Martin F."/>
        </authorList>
    </citation>
    <scope>NUCLEOTIDE SEQUENCE [LARGE SCALE GENOMIC DNA]</scope>
    <source>
        <strain evidence="3">MUT 4182</strain>
    </source>
</reference>
<dbReference type="AlphaFoldDB" id="A0A0C3QE59"/>
<feature type="region of interest" description="Disordered" evidence="1">
    <location>
        <begin position="1"/>
        <end position="45"/>
    </location>
</feature>
<feature type="compositionally biased region" description="Basic and acidic residues" evidence="1">
    <location>
        <begin position="33"/>
        <end position="45"/>
    </location>
</feature>
<feature type="region of interest" description="Disordered" evidence="1">
    <location>
        <begin position="126"/>
        <end position="150"/>
    </location>
</feature>
<reference evidence="2 3" key="1">
    <citation type="submission" date="2014-04" db="EMBL/GenBank/DDBJ databases">
        <authorList>
            <consortium name="DOE Joint Genome Institute"/>
            <person name="Kuo A."/>
            <person name="Girlanda M."/>
            <person name="Perotto S."/>
            <person name="Kohler A."/>
            <person name="Nagy L.G."/>
            <person name="Floudas D."/>
            <person name="Copeland A."/>
            <person name="Barry K.W."/>
            <person name="Cichocki N."/>
            <person name="Veneault-Fourrey C."/>
            <person name="LaButti K."/>
            <person name="Lindquist E.A."/>
            <person name="Lipzen A."/>
            <person name="Lundell T."/>
            <person name="Morin E."/>
            <person name="Murat C."/>
            <person name="Sun H."/>
            <person name="Tunlid A."/>
            <person name="Henrissat B."/>
            <person name="Grigoriev I.V."/>
            <person name="Hibbett D.S."/>
            <person name="Martin F."/>
            <person name="Nordberg H.P."/>
            <person name="Cantor M.N."/>
            <person name="Hua S.X."/>
        </authorList>
    </citation>
    <scope>NUCLEOTIDE SEQUENCE [LARGE SCALE GENOMIC DNA]</scope>
    <source>
        <strain evidence="2 3">MUT 4182</strain>
    </source>
</reference>
<organism evidence="2 3">
    <name type="scientific">Tulasnella calospora MUT 4182</name>
    <dbReference type="NCBI Taxonomy" id="1051891"/>
    <lineage>
        <taxon>Eukaryota</taxon>
        <taxon>Fungi</taxon>
        <taxon>Dikarya</taxon>
        <taxon>Basidiomycota</taxon>
        <taxon>Agaricomycotina</taxon>
        <taxon>Agaricomycetes</taxon>
        <taxon>Cantharellales</taxon>
        <taxon>Tulasnellaceae</taxon>
        <taxon>Tulasnella</taxon>
    </lineage>
</organism>
<dbReference type="Proteomes" id="UP000054248">
    <property type="component" value="Unassembled WGS sequence"/>
</dbReference>
<dbReference type="HOGENOM" id="CLU_1741899_0_0_1"/>
<name>A0A0C3QE59_9AGAM</name>
<accession>A0A0C3QE59</accession>
<protein>
    <submittedName>
        <fullName evidence="2">Uncharacterized protein</fullName>
    </submittedName>
</protein>
<evidence type="ECO:0000256" key="1">
    <source>
        <dbReference type="SAM" id="MobiDB-lite"/>
    </source>
</evidence>
<sequence>MRSGLPASNPGSTREHAAVGVRHHHFKSAAAETPEREGADNRLEGQKSSQAIGYMMYELSCHQEFIRIESTRRLFGNLEERPETLNLGHVAGRQSVTKAYFVIANTWSDNNGGFCHMSHSMGQDSWDLSHGPGLEEEEEQMSHQATVSKQ</sequence>
<proteinExistence type="predicted"/>
<keyword evidence="3" id="KW-1185">Reference proteome</keyword>